<evidence type="ECO:0000313" key="3">
    <source>
        <dbReference type="EMBL" id="KAH7141834.1"/>
    </source>
</evidence>
<name>A0A9P9IZN6_9HYPO</name>
<feature type="compositionally biased region" description="Low complexity" evidence="1">
    <location>
        <begin position="140"/>
        <end position="159"/>
    </location>
</feature>
<feature type="compositionally biased region" description="Polar residues" evidence="1">
    <location>
        <begin position="160"/>
        <end position="180"/>
    </location>
</feature>
<sequence length="232" mass="23426">MTRLILILALAGLSMGNLTGFSGRKGELQSNIAGINNKPLSLRASCSSLETECDATCIPSTGECCSYGDGSYCETGNYCTNGGCCEDGEICTGEVTGCNEGTELCGNYCIPEGSVCCSDGYYCDSGDTCTSDGLCSTGSDSSSDSSSDNSSDNSSDSSSETATEITQPTSTSTNDDQGNTLCARKSRGGSDSTDDSGDGDGDGGSDCGNDSASSILAPNLAGTLFMVVILLL</sequence>
<reference evidence="3" key="1">
    <citation type="journal article" date="2021" name="Nat. Commun.">
        <title>Genetic determinants of endophytism in the Arabidopsis root mycobiome.</title>
        <authorList>
            <person name="Mesny F."/>
            <person name="Miyauchi S."/>
            <person name="Thiergart T."/>
            <person name="Pickel B."/>
            <person name="Atanasova L."/>
            <person name="Karlsson M."/>
            <person name="Huettel B."/>
            <person name="Barry K.W."/>
            <person name="Haridas S."/>
            <person name="Chen C."/>
            <person name="Bauer D."/>
            <person name="Andreopoulos W."/>
            <person name="Pangilinan J."/>
            <person name="LaButti K."/>
            <person name="Riley R."/>
            <person name="Lipzen A."/>
            <person name="Clum A."/>
            <person name="Drula E."/>
            <person name="Henrissat B."/>
            <person name="Kohler A."/>
            <person name="Grigoriev I.V."/>
            <person name="Martin F.M."/>
            <person name="Hacquard S."/>
        </authorList>
    </citation>
    <scope>NUCLEOTIDE SEQUENCE</scope>
    <source>
        <strain evidence="3">MPI-CAGE-AT-0147</strain>
    </source>
</reference>
<accession>A0A9P9IZN6</accession>
<gene>
    <name evidence="3" type="ORF">EDB81DRAFT_797621</name>
</gene>
<feature type="signal peptide" evidence="2">
    <location>
        <begin position="1"/>
        <end position="16"/>
    </location>
</feature>
<proteinExistence type="predicted"/>
<keyword evidence="4" id="KW-1185">Reference proteome</keyword>
<evidence type="ECO:0000256" key="2">
    <source>
        <dbReference type="SAM" id="SignalP"/>
    </source>
</evidence>
<evidence type="ECO:0000256" key="1">
    <source>
        <dbReference type="SAM" id="MobiDB-lite"/>
    </source>
</evidence>
<protein>
    <submittedName>
        <fullName evidence="3">Uncharacterized protein</fullName>
    </submittedName>
</protein>
<organism evidence="3 4">
    <name type="scientific">Dactylonectria macrodidyma</name>
    <dbReference type="NCBI Taxonomy" id="307937"/>
    <lineage>
        <taxon>Eukaryota</taxon>
        <taxon>Fungi</taxon>
        <taxon>Dikarya</taxon>
        <taxon>Ascomycota</taxon>
        <taxon>Pezizomycotina</taxon>
        <taxon>Sordariomycetes</taxon>
        <taxon>Hypocreomycetidae</taxon>
        <taxon>Hypocreales</taxon>
        <taxon>Nectriaceae</taxon>
        <taxon>Dactylonectria</taxon>
    </lineage>
</organism>
<dbReference type="AlphaFoldDB" id="A0A9P9IZN6"/>
<feature type="region of interest" description="Disordered" evidence="1">
    <location>
        <begin position="140"/>
        <end position="212"/>
    </location>
</feature>
<feature type="compositionally biased region" description="Acidic residues" evidence="1">
    <location>
        <begin position="192"/>
        <end position="203"/>
    </location>
</feature>
<comment type="caution">
    <text evidence="3">The sequence shown here is derived from an EMBL/GenBank/DDBJ whole genome shotgun (WGS) entry which is preliminary data.</text>
</comment>
<feature type="chain" id="PRO_5040509573" evidence="2">
    <location>
        <begin position="17"/>
        <end position="232"/>
    </location>
</feature>
<dbReference type="EMBL" id="JAGMUV010000010">
    <property type="protein sequence ID" value="KAH7141834.1"/>
    <property type="molecule type" value="Genomic_DNA"/>
</dbReference>
<evidence type="ECO:0000313" key="4">
    <source>
        <dbReference type="Proteomes" id="UP000738349"/>
    </source>
</evidence>
<keyword evidence="2" id="KW-0732">Signal</keyword>
<dbReference type="OrthoDB" id="5152093at2759"/>
<dbReference type="Proteomes" id="UP000738349">
    <property type="component" value="Unassembled WGS sequence"/>
</dbReference>